<dbReference type="SUPFAM" id="SSF51658">
    <property type="entry name" value="Xylose isomerase-like"/>
    <property type="match status" value="1"/>
</dbReference>
<dbReference type="Pfam" id="PF01261">
    <property type="entry name" value="AP_endonuc_2"/>
    <property type="match status" value="1"/>
</dbReference>
<dbReference type="EMBL" id="BRYA01000172">
    <property type="protein sequence ID" value="GMI42451.1"/>
    <property type="molecule type" value="Genomic_DNA"/>
</dbReference>
<dbReference type="PANTHER" id="PTHR12110:SF52">
    <property type="entry name" value="XYLOSE ISOMERASE"/>
    <property type="match status" value="1"/>
</dbReference>
<keyword evidence="2" id="KW-0963">Cytoplasm</keyword>
<dbReference type="GO" id="GO:0046872">
    <property type="term" value="F:metal ion binding"/>
    <property type="evidence" value="ECO:0007669"/>
    <property type="project" value="UniProtKB-KW"/>
</dbReference>
<dbReference type="InterPro" id="IPR001998">
    <property type="entry name" value="Xylose_isomerase"/>
</dbReference>
<dbReference type="OrthoDB" id="415590at2759"/>
<evidence type="ECO:0008006" key="10">
    <source>
        <dbReference type="Google" id="ProtNLM"/>
    </source>
</evidence>
<dbReference type="Pfam" id="PF00294">
    <property type="entry name" value="PfkB"/>
    <property type="match status" value="1"/>
</dbReference>
<dbReference type="InterPro" id="IPR011611">
    <property type="entry name" value="PfkB_dom"/>
</dbReference>
<evidence type="ECO:0000256" key="4">
    <source>
        <dbReference type="ARBA" id="ARBA00023235"/>
    </source>
</evidence>
<evidence type="ECO:0000313" key="9">
    <source>
        <dbReference type="Proteomes" id="UP001165065"/>
    </source>
</evidence>
<dbReference type="InterPro" id="IPR029056">
    <property type="entry name" value="Ribokinase-like"/>
</dbReference>
<evidence type="ECO:0000256" key="1">
    <source>
        <dbReference type="ARBA" id="ARBA00004496"/>
    </source>
</evidence>
<dbReference type="InterPro" id="IPR013022">
    <property type="entry name" value="Xyl_isomerase-like_TIM-brl"/>
</dbReference>
<dbReference type="Proteomes" id="UP001165065">
    <property type="component" value="Unassembled WGS sequence"/>
</dbReference>
<evidence type="ECO:0000256" key="3">
    <source>
        <dbReference type="ARBA" id="ARBA00022723"/>
    </source>
</evidence>
<name>A0A9W7LAR9_9STRA</name>
<dbReference type="GO" id="GO:0009045">
    <property type="term" value="F:xylose isomerase activity"/>
    <property type="evidence" value="ECO:0007669"/>
    <property type="project" value="InterPro"/>
</dbReference>
<feature type="domain" description="Carbohydrate kinase PfkB" evidence="6">
    <location>
        <begin position="14"/>
        <end position="132"/>
    </location>
</feature>
<dbReference type="Gene3D" id="3.40.1190.20">
    <property type="match status" value="1"/>
</dbReference>
<keyword evidence="3" id="KW-0479">Metal-binding</keyword>
<keyword evidence="5" id="KW-0119">Carbohydrate metabolism</keyword>
<dbReference type="SUPFAM" id="SSF53613">
    <property type="entry name" value="Ribokinase-like"/>
    <property type="match status" value="1"/>
</dbReference>
<sequence>MGGMELPKGLREGTVDWVTGNVQEWSSMLGHSSGENVEEVNKGVRKYLSETKEVQGAVVTLGVDGVVMHSPDGSSFPIPVPIKCSPVDPTGAGDCWRGAFGGGVARGMTNKDAARWGNAAAAVSTERVGAWTPGREEVEIRMRGGIGVRGGGGRGEFMGGFGSRLNSMKDRRELTEHGDDLVGWIRRMGECGGVDLIDFNSPQHVGEGTDLELVKREMDKAGLKAGAVCLRYPKTMIRGAMTNPDPELRSEAVRLTKDACRIAKVLGCTEVVVWSAYDGYDYTLACDYGDLWDRVVSGFKEVCDEHPDVKVSLEYKPTDENTRFFIVPSTGAALNLCRDVDRDNFGLTLDFGHCLMAGENPAQSAFMAAREGKLFGIQLNDGYSRLAAEDGMMFGSVHPLMALEFVLVLRQFNYQGHVYFDTFPHNEDPKLEAERNVEVFKRMWEWGREMEERGIEGAKRNMDVMKVMKIVDEVMYGKGG</sequence>
<keyword evidence="9" id="KW-1185">Reference proteome</keyword>
<gene>
    <name evidence="8" type="ORF">TrCOL_g4789</name>
</gene>
<dbReference type="InterPro" id="IPR036237">
    <property type="entry name" value="Xyl_isomerase-like_sf"/>
</dbReference>
<organism evidence="8 9">
    <name type="scientific">Triparma columacea</name>
    <dbReference type="NCBI Taxonomy" id="722753"/>
    <lineage>
        <taxon>Eukaryota</taxon>
        <taxon>Sar</taxon>
        <taxon>Stramenopiles</taxon>
        <taxon>Ochrophyta</taxon>
        <taxon>Bolidophyceae</taxon>
        <taxon>Parmales</taxon>
        <taxon>Triparmaceae</taxon>
        <taxon>Triparma</taxon>
    </lineage>
</organism>
<evidence type="ECO:0000256" key="5">
    <source>
        <dbReference type="ARBA" id="ARBA00023277"/>
    </source>
</evidence>
<evidence type="ECO:0000256" key="2">
    <source>
        <dbReference type="ARBA" id="ARBA00022490"/>
    </source>
</evidence>
<dbReference type="GO" id="GO:0005975">
    <property type="term" value="P:carbohydrate metabolic process"/>
    <property type="evidence" value="ECO:0007669"/>
    <property type="project" value="InterPro"/>
</dbReference>
<comment type="caution">
    <text evidence="8">The sequence shown here is derived from an EMBL/GenBank/DDBJ whole genome shotgun (WGS) entry which is preliminary data.</text>
</comment>
<evidence type="ECO:0000313" key="8">
    <source>
        <dbReference type="EMBL" id="GMI42451.1"/>
    </source>
</evidence>
<protein>
    <recommendedName>
        <fullName evidence="10">Xylose isomerase</fullName>
    </recommendedName>
</protein>
<feature type="domain" description="Xylose isomerase-like TIM barrel" evidence="7">
    <location>
        <begin position="191"/>
        <end position="442"/>
    </location>
</feature>
<reference evidence="9" key="1">
    <citation type="journal article" date="2023" name="Commun. Biol.">
        <title>Genome analysis of Parmales, the sister group of diatoms, reveals the evolutionary specialization of diatoms from phago-mixotrophs to photoautotrophs.</title>
        <authorList>
            <person name="Ban H."/>
            <person name="Sato S."/>
            <person name="Yoshikawa S."/>
            <person name="Yamada K."/>
            <person name="Nakamura Y."/>
            <person name="Ichinomiya M."/>
            <person name="Sato N."/>
            <person name="Blanc-Mathieu R."/>
            <person name="Endo H."/>
            <person name="Kuwata A."/>
            <person name="Ogata H."/>
        </authorList>
    </citation>
    <scope>NUCLEOTIDE SEQUENCE [LARGE SCALE GENOMIC DNA]</scope>
</reference>
<comment type="subcellular location">
    <subcellularLocation>
        <location evidence="1">Cytoplasm</location>
    </subcellularLocation>
</comment>
<keyword evidence="4" id="KW-0413">Isomerase</keyword>
<evidence type="ECO:0000259" key="6">
    <source>
        <dbReference type="Pfam" id="PF00294"/>
    </source>
</evidence>
<dbReference type="AlphaFoldDB" id="A0A9W7LAR9"/>
<dbReference type="Gene3D" id="3.20.20.150">
    <property type="entry name" value="Divalent-metal-dependent TIM barrel enzymes"/>
    <property type="match status" value="1"/>
</dbReference>
<accession>A0A9W7LAR9</accession>
<evidence type="ECO:0000259" key="7">
    <source>
        <dbReference type="Pfam" id="PF01261"/>
    </source>
</evidence>
<dbReference type="PANTHER" id="PTHR12110">
    <property type="entry name" value="HYDROXYPYRUVATE ISOMERASE"/>
    <property type="match status" value="1"/>
</dbReference>
<dbReference type="PROSITE" id="PS51415">
    <property type="entry name" value="XYLOSE_ISOMERASE"/>
    <property type="match status" value="1"/>
</dbReference>
<dbReference type="InterPro" id="IPR050312">
    <property type="entry name" value="IolE/XylAMocC-like"/>
</dbReference>
<proteinExistence type="predicted"/>